<evidence type="ECO:0000256" key="3">
    <source>
        <dbReference type="ARBA" id="ARBA00022679"/>
    </source>
</evidence>
<evidence type="ECO:0000256" key="6">
    <source>
        <dbReference type="ARBA" id="ARBA00023194"/>
    </source>
</evidence>
<keyword evidence="4" id="KW-0479">Metal-binding</keyword>
<dbReference type="InterPro" id="IPR037143">
    <property type="entry name" value="4-PPantetheinyl_Trfase_dom_sf"/>
</dbReference>
<dbReference type="Pfam" id="PF22624">
    <property type="entry name" value="AASDHPPT_N"/>
    <property type="match status" value="1"/>
</dbReference>
<evidence type="ECO:0000256" key="5">
    <source>
        <dbReference type="ARBA" id="ARBA00022842"/>
    </source>
</evidence>
<proteinExistence type="inferred from homology"/>
<dbReference type="SUPFAM" id="SSF56214">
    <property type="entry name" value="4'-phosphopantetheinyl transferase"/>
    <property type="match status" value="2"/>
</dbReference>
<dbReference type="InterPro" id="IPR004568">
    <property type="entry name" value="Ppantetheine-prot_Trfase_dom"/>
</dbReference>
<dbReference type="NCBIfam" id="TIGR00556">
    <property type="entry name" value="pantethn_trn"/>
    <property type="match status" value="1"/>
</dbReference>
<evidence type="ECO:0000256" key="2">
    <source>
        <dbReference type="ARBA" id="ARBA00010990"/>
    </source>
</evidence>
<dbReference type="InterPro" id="IPR055066">
    <property type="entry name" value="AASDHPPT_N"/>
</dbReference>
<keyword evidence="5" id="KW-0460">Magnesium</keyword>
<reference evidence="9 10" key="1">
    <citation type="submission" date="2019-09" db="EMBL/GenBank/DDBJ databases">
        <title>Bacillus ochoae sp. nov., Paenibacillus whitsoniae sp. nov., Paenibacillus spiritus sp. nov. Isolated from the Mars Exploration Rover during spacecraft assembly.</title>
        <authorList>
            <person name="Seuylemezian A."/>
            <person name="Vaishampayan P."/>
        </authorList>
    </citation>
    <scope>NUCLEOTIDE SEQUENCE [LARGE SCALE GENOMIC DNA]</scope>
    <source>
        <strain evidence="9 10">MER_111</strain>
    </source>
</reference>
<feature type="domain" description="4'-phosphopantetheinyl transferase N-terminal" evidence="8">
    <location>
        <begin position="97"/>
        <end position="183"/>
    </location>
</feature>
<feature type="domain" description="4'-phosphopantetheinyl transferase" evidence="7">
    <location>
        <begin position="187"/>
        <end position="285"/>
    </location>
</feature>
<dbReference type="Proteomes" id="UP000367750">
    <property type="component" value="Unassembled WGS sequence"/>
</dbReference>
<evidence type="ECO:0000259" key="8">
    <source>
        <dbReference type="Pfam" id="PF22624"/>
    </source>
</evidence>
<sequence length="325" mass="36911">MLMRKCTSPVLSARTAARQRLLALANRKKSRFLTVRAFVPGLGRKYFPNAEMVQISCRVSRVCLLPALPGRRTALQEGARRMEIYALRLSRELSGPEYRMLLEQTDPVKRERIARFLRPRDAQRSLLGDALIRWALVRHLNLPPEGSNTLVFDQNEYGKPLLAAPGGVHFNLSHSGDWVVCAVAAAPVGVDVEELREAPLEIAERFFHNKERRLLNAASPEERGELFYRLWTLKESYIKAVGLGLSLALDSFSVDGGTGTVLRRDTEERWLHRAWKLDERHMMALCASDGSECREERRMDLDEFLTVRSRPGRIGAEEGSACWTR</sequence>
<dbReference type="Pfam" id="PF01648">
    <property type="entry name" value="ACPS"/>
    <property type="match status" value="1"/>
</dbReference>
<evidence type="ECO:0000256" key="4">
    <source>
        <dbReference type="ARBA" id="ARBA00022723"/>
    </source>
</evidence>
<dbReference type="OrthoDB" id="9808281at2"/>
<gene>
    <name evidence="9" type="ORF">F4V43_00025</name>
</gene>
<dbReference type="GO" id="GO:0019878">
    <property type="term" value="P:lysine biosynthetic process via aminoadipic acid"/>
    <property type="evidence" value="ECO:0007669"/>
    <property type="project" value="TreeGrafter"/>
</dbReference>
<dbReference type="AlphaFoldDB" id="A0A5J5GJV4"/>
<dbReference type="GO" id="GO:0005829">
    <property type="term" value="C:cytosol"/>
    <property type="evidence" value="ECO:0007669"/>
    <property type="project" value="TreeGrafter"/>
</dbReference>
<dbReference type="GO" id="GO:0000287">
    <property type="term" value="F:magnesium ion binding"/>
    <property type="evidence" value="ECO:0007669"/>
    <property type="project" value="InterPro"/>
</dbReference>
<dbReference type="InterPro" id="IPR008278">
    <property type="entry name" value="4-PPantetheinyl_Trfase_dom"/>
</dbReference>
<accession>A0A5J5GJV4</accession>
<evidence type="ECO:0000256" key="1">
    <source>
        <dbReference type="ARBA" id="ARBA00001946"/>
    </source>
</evidence>
<dbReference type="PANTHER" id="PTHR12215:SF10">
    <property type="entry name" value="L-AMINOADIPATE-SEMIALDEHYDE DEHYDROGENASE-PHOSPHOPANTETHEINYL TRANSFERASE"/>
    <property type="match status" value="1"/>
</dbReference>
<evidence type="ECO:0000259" key="7">
    <source>
        <dbReference type="Pfam" id="PF01648"/>
    </source>
</evidence>
<organism evidence="9 10">
    <name type="scientific">Paenibacillus spiritus</name>
    <dbReference type="NCBI Taxonomy" id="2496557"/>
    <lineage>
        <taxon>Bacteria</taxon>
        <taxon>Bacillati</taxon>
        <taxon>Bacillota</taxon>
        <taxon>Bacilli</taxon>
        <taxon>Bacillales</taxon>
        <taxon>Paenibacillaceae</taxon>
        <taxon>Paenibacillus</taxon>
    </lineage>
</organism>
<comment type="similarity">
    <text evidence="2">Belongs to the P-Pant transferase superfamily. Gsp/Sfp/HetI/AcpT family.</text>
</comment>
<keyword evidence="10" id="KW-1185">Reference proteome</keyword>
<name>A0A5J5GJV4_9BACL</name>
<keyword evidence="3 9" id="KW-0808">Transferase</keyword>
<dbReference type="GO" id="GO:0017000">
    <property type="term" value="P:antibiotic biosynthetic process"/>
    <property type="evidence" value="ECO:0007669"/>
    <property type="project" value="UniProtKB-KW"/>
</dbReference>
<dbReference type="Gene3D" id="3.90.470.20">
    <property type="entry name" value="4'-phosphopantetheinyl transferase domain"/>
    <property type="match status" value="2"/>
</dbReference>
<comment type="cofactor">
    <cofactor evidence="1">
        <name>Mg(2+)</name>
        <dbReference type="ChEBI" id="CHEBI:18420"/>
    </cofactor>
</comment>
<comment type="caution">
    <text evidence="9">The sequence shown here is derived from an EMBL/GenBank/DDBJ whole genome shotgun (WGS) entry which is preliminary data.</text>
</comment>
<dbReference type="InterPro" id="IPR050559">
    <property type="entry name" value="P-Pant_transferase_sf"/>
</dbReference>
<keyword evidence="6" id="KW-0045">Antibiotic biosynthesis</keyword>
<dbReference type="GO" id="GO:0008897">
    <property type="term" value="F:holo-[acyl-carrier-protein] synthase activity"/>
    <property type="evidence" value="ECO:0007669"/>
    <property type="project" value="InterPro"/>
</dbReference>
<dbReference type="GO" id="GO:0006633">
    <property type="term" value="P:fatty acid biosynthetic process"/>
    <property type="evidence" value="ECO:0007669"/>
    <property type="project" value="InterPro"/>
</dbReference>
<dbReference type="EMBL" id="VYKK01000001">
    <property type="protein sequence ID" value="KAA9008559.1"/>
    <property type="molecule type" value="Genomic_DNA"/>
</dbReference>
<dbReference type="PANTHER" id="PTHR12215">
    <property type="entry name" value="PHOSPHOPANTETHEINE TRANSFERASE"/>
    <property type="match status" value="1"/>
</dbReference>
<evidence type="ECO:0000313" key="9">
    <source>
        <dbReference type="EMBL" id="KAA9008559.1"/>
    </source>
</evidence>
<protein>
    <submittedName>
        <fullName evidence="9">4'-phosphopantetheinyl transferase superfamily protein</fullName>
    </submittedName>
</protein>
<evidence type="ECO:0000313" key="10">
    <source>
        <dbReference type="Proteomes" id="UP000367750"/>
    </source>
</evidence>